<name>A0AA36IY69_9DINO</name>
<reference evidence="2" key="1">
    <citation type="submission" date="2023-08" db="EMBL/GenBank/DDBJ databases">
        <authorList>
            <person name="Chen Y."/>
            <person name="Shah S."/>
            <person name="Dougan E. K."/>
            <person name="Thang M."/>
            <person name="Chan C."/>
        </authorList>
    </citation>
    <scope>NUCLEOTIDE SEQUENCE</scope>
</reference>
<sequence length="160" mass="17440">MRGALFVLLWLLPHSSSPACIQESLVYPCDGPCVLQSRTMSLAGINLDRLPEAGQVFALTRAANSRCLQPRAGYKGIRDTCAALLALRLPSVQRSPTCGTPRTRWTSASRLEVNARKAALQVLGGSGCREWHMCVPAEDSSVMNAQAVYMPQLALRRRCV</sequence>
<comment type="caution">
    <text evidence="2">The sequence shown here is derived from an EMBL/GenBank/DDBJ whole genome shotgun (WGS) entry which is preliminary data.</text>
</comment>
<accession>A0AA36IY69</accession>
<dbReference type="EMBL" id="CAUJNA010003205">
    <property type="protein sequence ID" value="CAJ1395652.1"/>
    <property type="molecule type" value="Genomic_DNA"/>
</dbReference>
<proteinExistence type="predicted"/>
<organism evidence="2 3">
    <name type="scientific">Effrenium voratum</name>
    <dbReference type="NCBI Taxonomy" id="2562239"/>
    <lineage>
        <taxon>Eukaryota</taxon>
        <taxon>Sar</taxon>
        <taxon>Alveolata</taxon>
        <taxon>Dinophyceae</taxon>
        <taxon>Suessiales</taxon>
        <taxon>Symbiodiniaceae</taxon>
        <taxon>Effrenium</taxon>
    </lineage>
</organism>
<protein>
    <submittedName>
        <fullName evidence="2">Uncharacterized protein</fullName>
    </submittedName>
</protein>
<keyword evidence="3" id="KW-1185">Reference proteome</keyword>
<evidence type="ECO:0000313" key="3">
    <source>
        <dbReference type="Proteomes" id="UP001178507"/>
    </source>
</evidence>
<evidence type="ECO:0000313" key="2">
    <source>
        <dbReference type="EMBL" id="CAJ1395652.1"/>
    </source>
</evidence>
<evidence type="ECO:0000256" key="1">
    <source>
        <dbReference type="SAM" id="SignalP"/>
    </source>
</evidence>
<dbReference type="Proteomes" id="UP001178507">
    <property type="component" value="Unassembled WGS sequence"/>
</dbReference>
<feature type="chain" id="PRO_5041337191" evidence="1">
    <location>
        <begin position="19"/>
        <end position="160"/>
    </location>
</feature>
<dbReference type="AlphaFoldDB" id="A0AA36IY69"/>
<keyword evidence="1" id="KW-0732">Signal</keyword>
<feature type="signal peptide" evidence="1">
    <location>
        <begin position="1"/>
        <end position="18"/>
    </location>
</feature>
<gene>
    <name evidence="2" type="ORF">EVOR1521_LOCUS20035</name>
</gene>